<organism evidence="1 2">
    <name type="scientific">Mucilaginibacter angelicae</name>
    <dbReference type="NCBI Taxonomy" id="869718"/>
    <lineage>
        <taxon>Bacteria</taxon>
        <taxon>Pseudomonadati</taxon>
        <taxon>Bacteroidota</taxon>
        <taxon>Sphingobacteriia</taxon>
        <taxon>Sphingobacteriales</taxon>
        <taxon>Sphingobacteriaceae</taxon>
        <taxon>Mucilaginibacter</taxon>
    </lineage>
</organism>
<proteinExistence type="predicted"/>
<accession>A0ABV6LBS8</accession>
<dbReference type="EMBL" id="JBHLTS010000069">
    <property type="protein sequence ID" value="MFC0516917.1"/>
    <property type="molecule type" value="Genomic_DNA"/>
</dbReference>
<evidence type="ECO:0000313" key="1">
    <source>
        <dbReference type="EMBL" id="MFC0516917.1"/>
    </source>
</evidence>
<gene>
    <name evidence="1" type="ORF">ACFFGT_22100</name>
</gene>
<comment type="caution">
    <text evidence="1">The sequence shown here is derived from an EMBL/GenBank/DDBJ whole genome shotgun (WGS) entry which is preliminary data.</text>
</comment>
<name>A0ABV6LBS8_9SPHI</name>
<evidence type="ECO:0000313" key="2">
    <source>
        <dbReference type="Proteomes" id="UP001589828"/>
    </source>
</evidence>
<dbReference type="Proteomes" id="UP001589828">
    <property type="component" value="Unassembled WGS sequence"/>
</dbReference>
<reference evidence="1 2" key="1">
    <citation type="submission" date="2024-09" db="EMBL/GenBank/DDBJ databases">
        <authorList>
            <person name="Sun Q."/>
            <person name="Mori K."/>
        </authorList>
    </citation>
    <scope>NUCLEOTIDE SEQUENCE [LARGE SCALE GENOMIC DNA]</scope>
    <source>
        <strain evidence="1 2">NCAIM B.02415</strain>
    </source>
</reference>
<keyword evidence="2" id="KW-1185">Reference proteome</keyword>
<sequence>MEQQFDATLTGTDSEIDGTAQQVNLPGYPNAYEFKSIDETLHLVIAKNEDGEWIRLDGTEPYLSSWIDELAEQAVSHSL</sequence>
<dbReference type="RefSeq" id="WP_377024685.1">
    <property type="nucleotide sequence ID" value="NZ_JBHLTS010000069.1"/>
</dbReference>
<protein>
    <submittedName>
        <fullName evidence="1">Uncharacterized protein</fullName>
    </submittedName>
</protein>